<dbReference type="RefSeq" id="WP_152278636.1">
    <property type="nucleotide sequence ID" value="NZ_WEKV01000020.1"/>
</dbReference>
<reference evidence="2 3" key="1">
    <citation type="submission" date="2019-10" db="EMBL/GenBank/DDBJ databases">
        <title>Draft Genome Sequence of the Caffeine Degrading Methylotroph Methylorubrum populi PINKEL.</title>
        <authorList>
            <person name="Dawson S.C."/>
            <person name="Zhang X."/>
            <person name="Wright M.E."/>
            <person name="Sharma G."/>
            <person name="Langner J.T."/>
            <person name="Ditty J.L."/>
            <person name="Subuyuj G.A."/>
        </authorList>
    </citation>
    <scope>NUCLEOTIDE SEQUENCE [LARGE SCALE GENOMIC DNA]</scope>
    <source>
        <strain evidence="2 3">Pinkel</strain>
    </source>
</reference>
<protein>
    <recommendedName>
        <fullName evidence="1">HNH nuclease domain-containing protein</fullName>
    </recommendedName>
</protein>
<evidence type="ECO:0000259" key="1">
    <source>
        <dbReference type="Pfam" id="PF13392"/>
    </source>
</evidence>
<comment type="caution">
    <text evidence="2">The sequence shown here is derived from an EMBL/GenBank/DDBJ whole genome shotgun (WGS) entry which is preliminary data.</text>
</comment>
<dbReference type="AlphaFoldDB" id="A0A833J2A6"/>
<dbReference type="Gene3D" id="3.90.75.20">
    <property type="match status" value="1"/>
</dbReference>
<gene>
    <name evidence="2" type="ORF">F8B43_4871</name>
</gene>
<evidence type="ECO:0000313" key="3">
    <source>
        <dbReference type="Proteomes" id="UP000469949"/>
    </source>
</evidence>
<feature type="domain" description="HNH nuclease" evidence="1">
    <location>
        <begin position="70"/>
        <end position="97"/>
    </location>
</feature>
<dbReference type="InterPro" id="IPR003615">
    <property type="entry name" value="HNH_nuc"/>
</dbReference>
<dbReference type="InterPro" id="IPR044925">
    <property type="entry name" value="His-Me_finger_sf"/>
</dbReference>
<dbReference type="Proteomes" id="UP000469949">
    <property type="component" value="Unassembled WGS sequence"/>
</dbReference>
<sequence>MARIALTARAEHNKGLFAEVDDEDFASLSRYRWYAQRAPGSLTIYARRARSSREGGGMIGMHQEVLGVRAGLEIDHRDGNGLNNRRSNLRHITHAGNIQAFHQRRHEASVDAWLLEQGVIPEAENAP</sequence>
<dbReference type="EMBL" id="WEKV01000020">
    <property type="protein sequence ID" value="KAB7782116.1"/>
    <property type="molecule type" value="Genomic_DNA"/>
</dbReference>
<accession>A0A833J2A6</accession>
<organism evidence="2 3">
    <name type="scientific">Methylorubrum populi</name>
    <dbReference type="NCBI Taxonomy" id="223967"/>
    <lineage>
        <taxon>Bacteria</taxon>
        <taxon>Pseudomonadati</taxon>
        <taxon>Pseudomonadota</taxon>
        <taxon>Alphaproteobacteria</taxon>
        <taxon>Hyphomicrobiales</taxon>
        <taxon>Methylobacteriaceae</taxon>
        <taxon>Methylorubrum</taxon>
    </lineage>
</organism>
<dbReference type="SUPFAM" id="SSF54060">
    <property type="entry name" value="His-Me finger endonucleases"/>
    <property type="match status" value="1"/>
</dbReference>
<name>A0A833J2A6_9HYPH</name>
<proteinExistence type="predicted"/>
<dbReference type="Pfam" id="PF13392">
    <property type="entry name" value="HNH_3"/>
    <property type="match status" value="1"/>
</dbReference>
<evidence type="ECO:0000313" key="2">
    <source>
        <dbReference type="EMBL" id="KAB7782116.1"/>
    </source>
</evidence>